<dbReference type="RefSeq" id="WP_134084138.1">
    <property type="nucleotide sequence ID" value="NZ_SOQX01000005.1"/>
</dbReference>
<evidence type="ECO:0000256" key="6">
    <source>
        <dbReference type="ARBA" id="ARBA00022475"/>
    </source>
</evidence>
<dbReference type="Proteomes" id="UP000294914">
    <property type="component" value="Unassembled WGS sequence"/>
</dbReference>
<evidence type="ECO:0000256" key="11">
    <source>
        <dbReference type="ARBA" id="ARBA00023136"/>
    </source>
</evidence>
<dbReference type="EMBL" id="SOQX01000005">
    <property type="protein sequence ID" value="TDY00536.1"/>
    <property type="molecule type" value="Genomic_DNA"/>
</dbReference>
<reference evidence="14 15" key="1">
    <citation type="submission" date="2019-03" db="EMBL/GenBank/DDBJ databases">
        <title>Genomic Encyclopedia of Type Strains, Phase IV (KMG-IV): sequencing the most valuable type-strain genomes for metagenomic binning, comparative biology and taxonomic classification.</title>
        <authorList>
            <person name="Goeker M."/>
        </authorList>
    </citation>
    <scope>NUCLEOTIDE SEQUENCE [LARGE SCALE GENOMIC DNA]</scope>
    <source>
        <strain evidence="14 15">DSM 16326</strain>
    </source>
</reference>
<accession>A0A4R8IIL0</accession>
<keyword evidence="8 12" id="KW-0812">Transmembrane</keyword>
<dbReference type="GO" id="GO:0022857">
    <property type="term" value="F:transmembrane transporter activity"/>
    <property type="evidence" value="ECO:0007669"/>
    <property type="project" value="InterPro"/>
</dbReference>
<keyword evidence="7" id="KW-0997">Cell inner membrane</keyword>
<evidence type="ECO:0000256" key="8">
    <source>
        <dbReference type="ARBA" id="ARBA00022692"/>
    </source>
</evidence>
<proteinExistence type="inferred from homology"/>
<comment type="caution">
    <text evidence="14">The sequence shown here is derived from an EMBL/GenBank/DDBJ whole genome shotgun (WGS) entry which is preliminary data.</text>
</comment>
<keyword evidence="9 12" id="KW-0653">Protein transport</keyword>
<dbReference type="AlphaFoldDB" id="A0A4R8IIL0"/>
<dbReference type="Gene3D" id="3.30.420.270">
    <property type="match status" value="1"/>
</dbReference>
<evidence type="ECO:0000256" key="4">
    <source>
        <dbReference type="ARBA" id="ARBA00011471"/>
    </source>
</evidence>
<comment type="subunit">
    <text evidence="4">The accessory proteins ExbB and ExbD seem to form a complex with TonB.</text>
</comment>
<comment type="function">
    <text evidence="1">Involved in the TonB-dependent energy-dependent transport of various receptor-bound substrates.</text>
</comment>
<keyword evidence="10 13" id="KW-1133">Transmembrane helix</keyword>
<dbReference type="Pfam" id="PF02472">
    <property type="entry name" value="ExbD"/>
    <property type="match status" value="1"/>
</dbReference>
<evidence type="ECO:0000256" key="3">
    <source>
        <dbReference type="ARBA" id="ARBA00005811"/>
    </source>
</evidence>
<evidence type="ECO:0000256" key="13">
    <source>
        <dbReference type="SAM" id="Phobius"/>
    </source>
</evidence>
<keyword evidence="6" id="KW-1003">Cell membrane</keyword>
<evidence type="ECO:0000256" key="12">
    <source>
        <dbReference type="RuleBase" id="RU003879"/>
    </source>
</evidence>
<evidence type="ECO:0000313" key="14">
    <source>
        <dbReference type="EMBL" id="TDY00536.1"/>
    </source>
</evidence>
<feature type="transmembrane region" description="Helical" evidence="13">
    <location>
        <begin position="20"/>
        <end position="40"/>
    </location>
</feature>
<organism evidence="14 15">
    <name type="scientific">Thiohalophilus thiocyanatoxydans</name>
    <dbReference type="NCBI Taxonomy" id="381308"/>
    <lineage>
        <taxon>Bacteria</taxon>
        <taxon>Pseudomonadati</taxon>
        <taxon>Pseudomonadota</taxon>
        <taxon>Gammaproteobacteria</taxon>
        <taxon>Thiohalomonadales</taxon>
        <taxon>Thiohalophilaceae</taxon>
        <taxon>Thiohalophilus</taxon>
    </lineage>
</organism>
<dbReference type="InterPro" id="IPR003400">
    <property type="entry name" value="ExbD"/>
</dbReference>
<evidence type="ECO:0000313" key="15">
    <source>
        <dbReference type="Proteomes" id="UP000294914"/>
    </source>
</evidence>
<evidence type="ECO:0000256" key="10">
    <source>
        <dbReference type="ARBA" id="ARBA00022989"/>
    </source>
</evidence>
<evidence type="ECO:0000256" key="2">
    <source>
        <dbReference type="ARBA" id="ARBA00004249"/>
    </source>
</evidence>
<evidence type="ECO:0000256" key="7">
    <source>
        <dbReference type="ARBA" id="ARBA00022519"/>
    </source>
</evidence>
<sequence length="136" mass="14954">MAFGGFGQSSEQPMAEINMIPLVDVMLVLLVVFIITAPVITHAVKVELPAASSTPSEQDEETVIVSIEADGQLIWKEEPVSWEQFVNRVQGLGRAQPELHLQADRSATYEQIAKVMAVARRHGVENIGFVTEPESR</sequence>
<dbReference type="PANTHER" id="PTHR30558">
    <property type="entry name" value="EXBD MEMBRANE COMPONENT OF PMF-DRIVEN MACROMOLECULE IMPORT SYSTEM"/>
    <property type="match status" value="1"/>
</dbReference>
<evidence type="ECO:0000256" key="1">
    <source>
        <dbReference type="ARBA" id="ARBA00003540"/>
    </source>
</evidence>
<keyword evidence="11 13" id="KW-0472">Membrane</keyword>
<gene>
    <name evidence="14" type="ORF">EDC23_2039</name>
</gene>
<evidence type="ECO:0000256" key="5">
    <source>
        <dbReference type="ARBA" id="ARBA00022448"/>
    </source>
</evidence>
<comment type="subcellular location">
    <subcellularLocation>
        <location evidence="2">Cell inner membrane</location>
        <topology evidence="2">Single-pass type II membrane protein</topology>
    </subcellularLocation>
    <subcellularLocation>
        <location evidence="12">Cell membrane</location>
        <topology evidence="12">Single-pass type II membrane protein</topology>
    </subcellularLocation>
</comment>
<comment type="similarity">
    <text evidence="3 12">Belongs to the ExbD/TolR family.</text>
</comment>
<protein>
    <submittedName>
        <fullName evidence="14">Outer membrane transport energization protein ExbD</fullName>
    </submittedName>
</protein>
<name>A0A4R8IIL0_9GAMM</name>
<keyword evidence="5 12" id="KW-0813">Transport</keyword>
<dbReference type="GO" id="GO:0015031">
    <property type="term" value="P:protein transport"/>
    <property type="evidence" value="ECO:0007669"/>
    <property type="project" value="UniProtKB-KW"/>
</dbReference>
<dbReference type="GO" id="GO:0005886">
    <property type="term" value="C:plasma membrane"/>
    <property type="evidence" value="ECO:0007669"/>
    <property type="project" value="UniProtKB-SubCell"/>
</dbReference>
<keyword evidence="15" id="KW-1185">Reference proteome</keyword>
<dbReference type="PANTHER" id="PTHR30558:SF12">
    <property type="entry name" value="BIOPOLYMER TRANSPORT PROTEIN EXBD"/>
    <property type="match status" value="1"/>
</dbReference>
<evidence type="ECO:0000256" key="9">
    <source>
        <dbReference type="ARBA" id="ARBA00022927"/>
    </source>
</evidence>
<dbReference type="OrthoDB" id="9798629at2"/>